<evidence type="ECO:0000256" key="7">
    <source>
        <dbReference type="SAM" id="Phobius"/>
    </source>
</evidence>
<dbReference type="InterPro" id="IPR050739">
    <property type="entry name" value="MFP"/>
</dbReference>
<evidence type="ECO:0000256" key="4">
    <source>
        <dbReference type="ARBA" id="ARBA00023136"/>
    </source>
</evidence>
<keyword evidence="3 7" id="KW-1133">Transmembrane helix</keyword>
<feature type="domain" description="Multidrug resistance protein MdtA-like barrel-sandwich hybrid" evidence="9">
    <location>
        <begin position="88"/>
        <end position="281"/>
    </location>
</feature>
<dbReference type="Gene3D" id="2.40.50.100">
    <property type="match status" value="1"/>
</dbReference>
<evidence type="ECO:0000259" key="8">
    <source>
        <dbReference type="Pfam" id="PF25876"/>
    </source>
</evidence>
<evidence type="ECO:0000256" key="1">
    <source>
        <dbReference type="ARBA" id="ARBA00004167"/>
    </source>
</evidence>
<name>A0ABS0FFA7_9FLAO</name>
<proteinExistence type="predicted"/>
<dbReference type="Gene3D" id="2.40.30.170">
    <property type="match status" value="1"/>
</dbReference>
<dbReference type="Proteomes" id="UP000660070">
    <property type="component" value="Unassembled WGS sequence"/>
</dbReference>
<keyword evidence="5" id="KW-0175">Coiled coil</keyword>
<protein>
    <submittedName>
        <fullName evidence="11">HlyD family secretion protein</fullName>
    </submittedName>
</protein>
<dbReference type="RefSeq" id="WP_196080812.1">
    <property type="nucleotide sequence ID" value="NZ_JADPVI010000005.1"/>
</dbReference>
<sequence length="384" mass="42919">MENKDQINTEDSVQVESPKVEAPTKIANPNKAEKLKENKKNKAKNIFANVLVFFVVAFGFYWLIKEYFHIGKENYTESAQVQEFINPINSRVSGYIKEIKFTEHQAVKKGDTLVILDDNELKTQVAQAQATYQNSLAQKNATYSSINTVSSNVSVLESNIAGQKARLWNAEQNLNRYRNLLKAEAVTKQQYDQIKTEYDAQQASYQTLLNQKNSANLSTSEVKTRINVNDADIARTKAALDMAKINLSYAVIIAPYDGFMGRRIISDGQLLQSGQQIATIVLDGQKWVTANFLESQMPGIQVGKKMTMKADAMNGKAFEGTISAISAATGSQYSNVATDNSTGNFVKVQQRIPVRIDFTKNNKKEDLDQLRAGMNMEITIEKKP</sequence>
<dbReference type="InterPro" id="IPR058792">
    <property type="entry name" value="Beta-barrel_RND_2"/>
</dbReference>
<evidence type="ECO:0000259" key="9">
    <source>
        <dbReference type="Pfam" id="PF25917"/>
    </source>
</evidence>
<comment type="subcellular location">
    <subcellularLocation>
        <location evidence="1">Membrane</location>
        <topology evidence="1">Single-pass membrane protein</topology>
    </subcellularLocation>
</comment>
<dbReference type="SUPFAM" id="SSF111369">
    <property type="entry name" value="HlyD-like secretion proteins"/>
    <property type="match status" value="3"/>
</dbReference>
<dbReference type="PANTHER" id="PTHR30386:SF26">
    <property type="entry name" value="TRANSPORT PROTEIN COMB"/>
    <property type="match status" value="1"/>
</dbReference>
<feature type="transmembrane region" description="Helical" evidence="7">
    <location>
        <begin position="46"/>
        <end position="64"/>
    </location>
</feature>
<reference evidence="11 12" key="1">
    <citation type="submission" date="2020-11" db="EMBL/GenBank/DDBJ databases">
        <title>Kaistella gelatinilytica sp. nov., a flavobacterium isolated from Antarctic Soil.</title>
        <authorList>
            <person name="Li J."/>
        </authorList>
    </citation>
    <scope>NUCLEOTIDE SEQUENCE [LARGE SCALE GENOMIC DNA]</scope>
    <source>
        <strain evidence="11 12">G5-32</strain>
    </source>
</reference>
<dbReference type="InterPro" id="IPR058624">
    <property type="entry name" value="MdtA-like_HH"/>
</dbReference>
<evidence type="ECO:0000259" key="10">
    <source>
        <dbReference type="Pfam" id="PF25954"/>
    </source>
</evidence>
<dbReference type="EMBL" id="JADPVI010000005">
    <property type="protein sequence ID" value="MBF8458369.1"/>
    <property type="molecule type" value="Genomic_DNA"/>
</dbReference>
<evidence type="ECO:0000256" key="2">
    <source>
        <dbReference type="ARBA" id="ARBA00022692"/>
    </source>
</evidence>
<keyword evidence="2 7" id="KW-0812">Transmembrane</keyword>
<feature type="domain" description="Multidrug resistance protein MdtA-like alpha-helical hairpin" evidence="8">
    <location>
        <begin position="156"/>
        <end position="250"/>
    </location>
</feature>
<organism evidence="11 12">
    <name type="scientific">Kaistella gelatinilytica</name>
    <dbReference type="NCBI Taxonomy" id="2787636"/>
    <lineage>
        <taxon>Bacteria</taxon>
        <taxon>Pseudomonadati</taxon>
        <taxon>Bacteroidota</taxon>
        <taxon>Flavobacteriia</taxon>
        <taxon>Flavobacteriales</taxon>
        <taxon>Weeksellaceae</taxon>
        <taxon>Chryseobacterium group</taxon>
        <taxon>Kaistella</taxon>
    </lineage>
</organism>
<feature type="region of interest" description="Disordered" evidence="6">
    <location>
        <begin position="1"/>
        <end position="28"/>
    </location>
</feature>
<keyword evidence="4 7" id="KW-0472">Membrane</keyword>
<evidence type="ECO:0000313" key="11">
    <source>
        <dbReference type="EMBL" id="MBF8458369.1"/>
    </source>
</evidence>
<dbReference type="Pfam" id="PF25917">
    <property type="entry name" value="BSH_RND"/>
    <property type="match status" value="1"/>
</dbReference>
<dbReference type="PANTHER" id="PTHR30386">
    <property type="entry name" value="MEMBRANE FUSION SUBUNIT OF EMRAB-TOLC MULTIDRUG EFFLUX PUMP"/>
    <property type="match status" value="1"/>
</dbReference>
<dbReference type="Gene3D" id="6.10.140.1990">
    <property type="match status" value="1"/>
</dbReference>
<evidence type="ECO:0000256" key="3">
    <source>
        <dbReference type="ARBA" id="ARBA00022989"/>
    </source>
</evidence>
<evidence type="ECO:0000256" key="5">
    <source>
        <dbReference type="SAM" id="Coils"/>
    </source>
</evidence>
<feature type="domain" description="CusB-like beta-barrel" evidence="10">
    <location>
        <begin position="287"/>
        <end position="327"/>
    </location>
</feature>
<feature type="coiled-coil region" evidence="5">
    <location>
        <begin position="160"/>
        <end position="211"/>
    </location>
</feature>
<keyword evidence="12" id="KW-1185">Reference proteome</keyword>
<evidence type="ECO:0000256" key="6">
    <source>
        <dbReference type="SAM" id="MobiDB-lite"/>
    </source>
</evidence>
<dbReference type="Pfam" id="PF25954">
    <property type="entry name" value="Beta-barrel_RND_2"/>
    <property type="match status" value="1"/>
</dbReference>
<dbReference type="Pfam" id="PF25876">
    <property type="entry name" value="HH_MFP_RND"/>
    <property type="match status" value="1"/>
</dbReference>
<gene>
    <name evidence="11" type="ORF">IV494_14390</name>
</gene>
<accession>A0ABS0FFA7</accession>
<comment type="caution">
    <text evidence="11">The sequence shown here is derived from an EMBL/GenBank/DDBJ whole genome shotgun (WGS) entry which is preliminary data.</text>
</comment>
<dbReference type="InterPro" id="IPR058625">
    <property type="entry name" value="MdtA-like_BSH"/>
</dbReference>
<evidence type="ECO:0000313" key="12">
    <source>
        <dbReference type="Proteomes" id="UP000660070"/>
    </source>
</evidence>
<dbReference type="InterPro" id="IPR030190">
    <property type="entry name" value="MacA_alpha-hairpin_sf"/>
</dbReference>